<reference evidence="3" key="2">
    <citation type="journal article" date="2018" name="Plant J.">
        <title>The Sorghum bicolor reference genome: improved assembly, gene annotations, a transcriptome atlas, and signatures of genome organization.</title>
        <authorList>
            <person name="McCormick R.F."/>
            <person name="Truong S.K."/>
            <person name="Sreedasyam A."/>
            <person name="Jenkins J."/>
            <person name="Shu S."/>
            <person name="Sims D."/>
            <person name="Kennedy M."/>
            <person name="Amirebrahimi M."/>
            <person name="Weers B.D."/>
            <person name="McKinley B."/>
            <person name="Mattison A."/>
            <person name="Morishige D.T."/>
            <person name="Grimwood J."/>
            <person name="Schmutz J."/>
            <person name="Mullet J.E."/>
        </authorList>
    </citation>
    <scope>NUCLEOTIDE SEQUENCE [LARGE SCALE GENOMIC DNA]</scope>
    <source>
        <strain evidence="3">cv. BTx623</strain>
    </source>
</reference>
<gene>
    <name evidence="2" type="ORF">SORBI_3001G173150</name>
</gene>
<organism evidence="2 3">
    <name type="scientific">Sorghum bicolor</name>
    <name type="common">Sorghum</name>
    <name type="synonym">Sorghum vulgare</name>
    <dbReference type="NCBI Taxonomy" id="4558"/>
    <lineage>
        <taxon>Eukaryota</taxon>
        <taxon>Viridiplantae</taxon>
        <taxon>Streptophyta</taxon>
        <taxon>Embryophyta</taxon>
        <taxon>Tracheophyta</taxon>
        <taxon>Spermatophyta</taxon>
        <taxon>Magnoliopsida</taxon>
        <taxon>Liliopsida</taxon>
        <taxon>Poales</taxon>
        <taxon>Poaceae</taxon>
        <taxon>PACMAD clade</taxon>
        <taxon>Panicoideae</taxon>
        <taxon>Andropogonodae</taxon>
        <taxon>Andropogoneae</taxon>
        <taxon>Sorghinae</taxon>
        <taxon>Sorghum</taxon>
    </lineage>
</organism>
<dbReference type="Proteomes" id="UP000000768">
    <property type="component" value="Chromosome 1"/>
</dbReference>
<feature type="region of interest" description="Disordered" evidence="1">
    <location>
        <begin position="1"/>
        <end position="20"/>
    </location>
</feature>
<evidence type="ECO:0000256" key="1">
    <source>
        <dbReference type="SAM" id="MobiDB-lite"/>
    </source>
</evidence>
<evidence type="ECO:0000313" key="2">
    <source>
        <dbReference type="EMBL" id="OQU91401.1"/>
    </source>
</evidence>
<dbReference type="InParanoid" id="A0A1Z5S636"/>
<keyword evidence="3" id="KW-1185">Reference proteome</keyword>
<protein>
    <submittedName>
        <fullName evidence="2">Uncharacterized protein</fullName>
    </submittedName>
</protein>
<reference evidence="2 3" key="1">
    <citation type="journal article" date="2009" name="Nature">
        <title>The Sorghum bicolor genome and the diversification of grasses.</title>
        <authorList>
            <person name="Paterson A.H."/>
            <person name="Bowers J.E."/>
            <person name="Bruggmann R."/>
            <person name="Dubchak I."/>
            <person name="Grimwood J."/>
            <person name="Gundlach H."/>
            <person name="Haberer G."/>
            <person name="Hellsten U."/>
            <person name="Mitros T."/>
            <person name="Poliakov A."/>
            <person name="Schmutz J."/>
            <person name="Spannagl M."/>
            <person name="Tang H."/>
            <person name="Wang X."/>
            <person name="Wicker T."/>
            <person name="Bharti A.K."/>
            <person name="Chapman J."/>
            <person name="Feltus F.A."/>
            <person name="Gowik U."/>
            <person name="Grigoriev I.V."/>
            <person name="Lyons E."/>
            <person name="Maher C.A."/>
            <person name="Martis M."/>
            <person name="Narechania A."/>
            <person name="Otillar R.P."/>
            <person name="Penning B.W."/>
            <person name="Salamov A.A."/>
            <person name="Wang Y."/>
            <person name="Zhang L."/>
            <person name="Carpita N.C."/>
            <person name="Freeling M."/>
            <person name="Gingle A.R."/>
            <person name="Hash C.T."/>
            <person name="Keller B."/>
            <person name="Klein P."/>
            <person name="Kresovich S."/>
            <person name="McCann M.C."/>
            <person name="Ming R."/>
            <person name="Peterson D.G."/>
            <person name="Mehboob-ur-Rahman"/>
            <person name="Ware D."/>
            <person name="Westhoff P."/>
            <person name="Mayer K.F."/>
            <person name="Messing J."/>
            <person name="Rokhsar D.S."/>
        </authorList>
    </citation>
    <scope>NUCLEOTIDE SEQUENCE [LARGE SCALE GENOMIC DNA]</scope>
    <source>
        <strain evidence="3">cv. BTx623</strain>
    </source>
</reference>
<feature type="region of interest" description="Disordered" evidence="1">
    <location>
        <begin position="68"/>
        <end position="88"/>
    </location>
</feature>
<dbReference type="EMBL" id="CM000760">
    <property type="protein sequence ID" value="OQU91401.1"/>
    <property type="molecule type" value="Genomic_DNA"/>
</dbReference>
<evidence type="ECO:0000313" key="3">
    <source>
        <dbReference type="Proteomes" id="UP000000768"/>
    </source>
</evidence>
<accession>A0A1Z5S636</accession>
<feature type="compositionally biased region" description="Acidic residues" evidence="1">
    <location>
        <begin position="77"/>
        <end position="88"/>
    </location>
</feature>
<name>A0A1Z5S636_SORBI</name>
<sequence>MQKRNHPVCQPLLVGGGHRTTIRPGSGVGFPLALLSRGDEGARVPTRQKILVEDRRWIDQITPGLHHHITSARQSEEDPDFDPEVAFE</sequence>
<dbReference type="AlphaFoldDB" id="A0A1Z5S636"/>
<dbReference type="Gramene" id="OQU91401">
    <property type="protein sequence ID" value="OQU91401"/>
    <property type="gene ID" value="SORBI_3001G173150"/>
</dbReference>
<proteinExistence type="predicted"/>